<dbReference type="Pfam" id="PF03489">
    <property type="entry name" value="SapB_2"/>
    <property type="match status" value="1"/>
</dbReference>
<feature type="transmembrane region" description="Helical" evidence="2">
    <location>
        <begin position="12"/>
        <end position="29"/>
    </location>
</feature>
<dbReference type="InterPro" id="IPR008138">
    <property type="entry name" value="SapB_2"/>
</dbReference>
<feature type="domain" description="Saposin B-type" evidence="3">
    <location>
        <begin position="428"/>
        <end position="508"/>
    </location>
</feature>
<dbReference type="InterPro" id="IPR029058">
    <property type="entry name" value="AB_hydrolase_fold"/>
</dbReference>
<protein>
    <recommendedName>
        <fullName evidence="3">Saposin B-type domain-containing protein</fullName>
    </recommendedName>
</protein>
<dbReference type="SUPFAM" id="SSF47862">
    <property type="entry name" value="Saposin"/>
    <property type="match status" value="1"/>
</dbReference>
<evidence type="ECO:0000256" key="2">
    <source>
        <dbReference type="SAM" id="Phobius"/>
    </source>
</evidence>
<keyword evidence="2" id="KW-1133">Transmembrane helix</keyword>
<evidence type="ECO:0000259" key="3">
    <source>
        <dbReference type="PROSITE" id="PS50015"/>
    </source>
</evidence>
<dbReference type="PROSITE" id="PS50015">
    <property type="entry name" value="SAP_B"/>
    <property type="match status" value="1"/>
</dbReference>
<dbReference type="InterPro" id="IPR003386">
    <property type="entry name" value="LACT/PDAT_acylTrfase"/>
</dbReference>
<dbReference type="Gene3D" id="1.10.225.10">
    <property type="entry name" value="Saposin-like"/>
    <property type="match status" value="1"/>
</dbReference>
<dbReference type="InterPro" id="IPR011001">
    <property type="entry name" value="Saposin-like"/>
</dbReference>
<accession>A0AAF5HXY5</accession>
<keyword evidence="2" id="KW-0472">Membrane</keyword>
<organism evidence="4 5">
    <name type="scientific">Strongyloides stercoralis</name>
    <name type="common">Threadworm</name>
    <dbReference type="NCBI Taxonomy" id="6248"/>
    <lineage>
        <taxon>Eukaryota</taxon>
        <taxon>Metazoa</taxon>
        <taxon>Ecdysozoa</taxon>
        <taxon>Nematoda</taxon>
        <taxon>Chromadorea</taxon>
        <taxon>Rhabditida</taxon>
        <taxon>Tylenchina</taxon>
        <taxon>Panagrolaimomorpha</taxon>
        <taxon>Strongyloidoidea</taxon>
        <taxon>Strongyloididae</taxon>
        <taxon>Strongyloides</taxon>
    </lineage>
</organism>
<proteinExistence type="predicted"/>
<evidence type="ECO:0000256" key="1">
    <source>
        <dbReference type="ARBA" id="ARBA00023157"/>
    </source>
</evidence>
<keyword evidence="2" id="KW-0812">Transmembrane</keyword>
<sequence>KLYNTGRMGVYSYVFLYLLISSYFCCYVTEKTKFNNIFSKDIPKYQRKYDDPVEPGYPVILVPGFGGSRLEAKLNKSSTIHFFCSKTTADYYDIWLNIQEFTIGTIDCFVDNMRMVFNNTTKKSDNSPGVDIKTGEFGYDTSTVEWLDSVHIPQANYFASIADALVSWGYKRGKTIRAAPFDWRLKPSEMDDFFIKLKLTIKRASWFNMGRKVVLLGHSLGNIHINYFLHNYVDKEFKDTFIQSHIALAAPWAGSMQIVKLLVSGYNMEFYRIFLAPSKLRIMQRTWGSSYLLYPKEPAWKKDEVFAASPKNNYTLNNIEEFFKDLNYTEGYEQYLAAQEKTERLMDTPDIQTHCINGIGIKTPEIYKWSELYYPDYPPNTVINGDGDGTVNKKSLDICKMWSKDSNKVTVDEIENTNHIFKNFTGNSMGICNMCKSLVQNIKTNLNKGDSDILKEAYKECDIVTRNNIILDPMCKQLVCREVNYIIHELRNNRTADEICQDLRLCTL</sequence>
<dbReference type="PANTHER" id="PTHR11440">
    <property type="entry name" value="LECITHIN-CHOLESTEROL ACYLTRANSFERASE-RELATED"/>
    <property type="match status" value="1"/>
</dbReference>
<name>A0AAF5HXY5_STRER</name>
<dbReference type="GO" id="GO:0008374">
    <property type="term" value="F:O-acyltransferase activity"/>
    <property type="evidence" value="ECO:0007669"/>
    <property type="project" value="InterPro"/>
</dbReference>
<dbReference type="SUPFAM" id="SSF53474">
    <property type="entry name" value="alpha/beta-Hydrolases"/>
    <property type="match status" value="1"/>
</dbReference>
<dbReference type="InterPro" id="IPR008139">
    <property type="entry name" value="SaposinB_dom"/>
</dbReference>
<dbReference type="Gene3D" id="3.40.50.1820">
    <property type="entry name" value="alpha/beta hydrolase"/>
    <property type="match status" value="1"/>
</dbReference>
<dbReference type="SMART" id="SM00741">
    <property type="entry name" value="SapB"/>
    <property type="match status" value="1"/>
</dbReference>
<dbReference type="GO" id="GO:0006629">
    <property type="term" value="P:lipid metabolic process"/>
    <property type="evidence" value="ECO:0007669"/>
    <property type="project" value="InterPro"/>
</dbReference>
<dbReference type="WBParaSite" id="TCONS_00001677.p1">
    <property type="protein sequence ID" value="TCONS_00001677.p1"/>
    <property type="gene ID" value="XLOC_001561"/>
</dbReference>
<keyword evidence="1" id="KW-1015">Disulfide bond</keyword>
<dbReference type="AlphaFoldDB" id="A0AAF5HXY5"/>
<evidence type="ECO:0000313" key="5">
    <source>
        <dbReference type="WBParaSite" id="TCONS_00001677.p1"/>
    </source>
</evidence>
<dbReference type="Pfam" id="PF02450">
    <property type="entry name" value="LCAT"/>
    <property type="match status" value="1"/>
</dbReference>
<evidence type="ECO:0000313" key="4">
    <source>
        <dbReference type="Proteomes" id="UP000035681"/>
    </source>
</evidence>
<reference evidence="5" key="1">
    <citation type="submission" date="2024-02" db="UniProtKB">
        <authorList>
            <consortium name="WormBaseParasite"/>
        </authorList>
    </citation>
    <scope>IDENTIFICATION</scope>
</reference>
<keyword evidence="4" id="KW-1185">Reference proteome</keyword>
<dbReference type="Proteomes" id="UP000035681">
    <property type="component" value="Unplaced"/>
</dbReference>